<dbReference type="SMART" id="SM00184">
    <property type="entry name" value="RING"/>
    <property type="match status" value="1"/>
</dbReference>
<name>A0A6C0HT02_9ZZZZ</name>
<dbReference type="PROSITE" id="PS50089">
    <property type="entry name" value="ZF_RING_2"/>
    <property type="match status" value="1"/>
</dbReference>
<evidence type="ECO:0000259" key="5">
    <source>
        <dbReference type="PROSITE" id="PS50089"/>
    </source>
</evidence>
<dbReference type="InterPro" id="IPR050731">
    <property type="entry name" value="HRD1_E3_ubiq-ligases"/>
</dbReference>
<feature type="region of interest" description="Disordered" evidence="4">
    <location>
        <begin position="33"/>
        <end position="59"/>
    </location>
</feature>
<feature type="domain" description="RING-type" evidence="5">
    <location>
        <begin position="124"/>
        <end position="164"/>
    </location>
</feature>
<feature type="region of interest" description="Disordered" evidence="4">
    <location>
        <begin position="97"/>
        <end position="116"/>
    </location>
</feature>
<dbReference type="PANTHER" id="PTHR22763">
    <property type="entry name" value="RING ZINC FINGER PROTEIN"/>
    <property type="match status" value="1"/>
</dbReference>
<feature type="region of interest" description="Disordered" evidence="4">
    <location>
        <begin position="173"/>
        <end position="204"/>
    </location>
</feature>
<keyword evidence="3" id="KW-0862">Zinc</keyword>
<dbReference type="Gene3D" id="3.30.40.10">
    <property type="entry name" value="Zinc/RING finger domain, C3HC4 (zinc finger)"/>
    <property type="match status" value="1"/>
</dbReference>
<accession>A0A6C0HT02</accession>
<organism evidence="6">
    <name type="scientific">viral metagenome</name>
    <dbReference type="NCBI Taxonomy" id="1070528"/>
    <lineage>
        <taxon>unclassified sequences</taxon>
        <taxon>metagenomes</taxon>
        <taxon>organismal metagenomes</taxon>
    </lineage>
</organism>
<dbReference type="GO" id="GO:0012505">
    <property type="term" value="C:endomembrane system"/>
    <property type="evidence" value="ECO:0007669"/>
    <property type="project" value="TreeGrafter"/>
</dbReference>
<evidence type="ECO:0000256" key="1">
    <source>
        <dbReference type="ARBA" id="ARBA00022723"/>
    </source>
</evidence>
<evidence type="ECO:0000256" key="2">
    <source>
        <dbReference type="ARBA" id="ARBA00022771"/>
    </source>
</evidence>
<dbReference type="GO" id="GO:0043161">
    <property type="term" value="P:proteasome-mediated ubiquitin-dependent protein catabolic process"/>
    <property type="evidence" value="ECO:0007669"/>
    <property type="project" value="TreeGrafter"/>
</dbReference>
<evidence type="ECO:0000313" key="6">
    <source>
        <dbReference type="EMBL" id="QHT83023.1"/>
    </source>
</evidence>
<sequence>MSCRNASCSGCSCTQSLAQMDLGFCLHAADEEESVWDTASEDSESSEEDDDEQSEAEEPSIFSQLAAEIRQDQNAALEEGAQRLLAMDFSDTESEAWVDVGSVQKEPEPEKEPLFEAPIPLGECPICYEDLKMIDFTITKCGHTFHSSCVFKAMEQNLGCPMCRCQLLEIQEEEEEEDDDDQEEEGDDEEDQEGDEESDGEYEPKVTLEQLYAKLQNMGYGPLDILAYAVEQANLKRQDEVRNTPEFVHAVGDKIWDVVFGNITLAHVDQRTYAQVAAKTPEPQVQHQPQQAAV</sequence>
<dbReference type="GO" id="GO:0008270">
    <property type="term" value="F:zinc ion binding"/>
    <property type="evidence" value="ECO:0007669"/>
    <property type="project" value="UniProtKB-KW"/>
</dbReference>
<dbReference type="EMBL" id="MN740005">
    <property type="protein sequence ID" value="QHT83023.1"/>
    <property type="molecule type" value="Genomic_DNA"/>
</dbReference>
<feature type="compositionally biased region" description="Acidic residues" evidence="4">
    <location>
        <begin position="33"/>
        <end position="58"/>
    </location>
</feature>
<dbReference type="PANTHER" id="PTHR22763:SF162">
    <property type="entry name" value="TRANSMEMBRANE E3 UBIQUITIN-PROTEIN LIGASE 1"/>
    <property type="match status" value="1"/>
</dbReference>
<dbReference type="GO" id="GO:0061630">
    <property type="term" value="F:ubiquitin protein ligase activity"/>
    <property type="evidence" value="ECO:0007669"/>
    <property type="project" value="TreeGrafter"/>
</dbReference>
<dbReference type="SUPFAM" id="SSF57850">
    <property type="entry name" value="RING/U-box"/>
    <property type="match status" value="1"/>
</dbReference>
<dbReference type="InterPro" id="IPR001841">
    <property type="entry name" value="Znf_RING"/>
</dbReference>
<dbReference type="Pfam" id="PF13639">
    <property type="entry name" value="zf-RING_2"/>
    <property type="match status" value="1"/>
</dbReference>
<evidence type="ECO:0000256" key="4">
    <source>
        <dbReference type="SAM" id="MobiDB-lite"/>
    </source>
</evidence>
<dbReference type="InterPro" id="IPR013083">
    <property type="entry name" value="Znf_RING/FYVE/PHD"/>
</dbReference>
<keyword evidence="1" id="KW-0479">Metal-binding</keyword>
<proteinExistence type="predicted"/>
<feature type="compositionally biased region" description="Basic and acidic residues" evidence="4">
    <location>
        <begin position="105"/>
        <end position="114"/>
    </location>
</feature>
<protein>
    <recommendedName>
        <fullName evidence="5">RING-type domain-containing protein</fullName>
    </recommendedName>
</protein>
<feature type="compositionally biased region" description="Acidic residues" evidence="4">
    <location>
        <begin position="173"/>
        <end position="201"/>
    </location>
</feature>
<reference evidence="6" key="1">
    <citation type="journal article" date="2020" name="Nature">
        <title>Giant virus diversity and host interactions through global metagenomics.</title>
        <authorList>
            <person name="Schulz F."/>
            <person name="Roux S."/>
            <person name="Paez-Espino D."/>
            <person name="Jungbluth S."/>
            <person name="Walsh D.A."/>
            <person name="Denef V.J."/>
            <person name="McMahon K.D."/>
            <person name="Konstantinidis K.T."/>
            <person name="Eloe-Fadrosh E.A."/>
            <person name="Kyrpides N.C."/>
            <person name="Woyke T."/>
        </authorList>
    </citation>
    <scope>NUCLEOTIDE SEQUENCE</scope>
    <source>
        <strain evidence="6">GVMAG-M-3300023184-165</strain>
    </source>
</reference>
<keyword evidence="2" id="KW-0863">Zinc-finger</keyword>
<evidence type="ECO:0000256" key="3">
    <source>
        <dbReference type="ARBA" id="ARBA00022833"/>
    </source>
</evidence>
<dbReference type="AlphaFoldDB" id="A0A6C0HT02"/>